<evidence type="ECO:0000313" key="3">
    <source>
        <dbReference type="Proteomes" id="UP001054857"/>
    </source>
</evidence>
<gene>
    <name evidence="2" type="ORF">Agub_g6548</name>
</gene>
<reference evidence="2 3" key="1">
    <citation type="journal article" date="2021" name="Sci. Rep.">
        <title>Genome sequencing of the multicellular alga Astrephomene provides insights into convergent evolution of germ-soma differentiation.</title>
        <authorList>
            <person name="Yamashita S."/>
            <person name="Yamamoto K."/>
            <person name="Matsuzaki R."/>
            <person name="Suzuki S."/>
            <person name="Yamaguchi H."/>
            <person name="Hirooka S."/>
            <person name="Minakuchi Y."/>
            <person name="Miyagishima S."/>
            <person name="Kawachi M."/>
            <person name="Toyoda A."/>
            <person name="Nozaki H."/>
        </authorList>
    </citation>
    <scope>NUCLEOTIDE SEQUENCE [LARGE SCALE GENOMIC DNA]</scope>
    <source>
        <strain evidence="2 3">NIES-4017</strain>
    </source>
</reference>
<keyword evidence="3" id="KW-1185">Reference proteome</keyword>
<proteinExistence type="predicted"/>
<accession>A0AAD3DNJ2</accession>
<dbReference type="AlphaFoldDB" id="A0AAD3DNJ2"/>
<protein>
    <submittedName>
        <fullName evidence="2">Uncharacterized protein</fullName>
    </submittedName>
</protein>
<comment type="caution">
    <text evidence="2">The sequence shown here is derived from an EMBL/GenBank/DDBJ whole genome shotgun (WGS) entry which is preliminary data.</text>
</comment>
<feature type="region of interest" description="Disordered" evidence="1">
    <location>
        <begin position="393"/>
        <end position="422"/>
    </location>
</feature>
<name>A0AAD3DNJ2_9CHLO</name>
<organism evidence="2 3">
    <name type="scientific">Astrephomene gubernaculifera</name>
    <dbReference type="NCBI Taxonomy" id="47775"/>
    <lineage>
        <taxon>Eukaryota</taxon>
        <taxon>Viridiplantae</taxon>
        <taxon>Chlorophyta</taxon>
        <taxon>core chlorophytes</taxon>
        <taxon>Chlorophyceae</taxon>
        <taxon>CS clade</taxon>
        <taxon>Chlamydomonadales</taxon>
        <taxon>Astrephomenaceae</taxon>
        <taxon>Astrephomene</taxon>
    </lineage>
</organism>
<sequence>MRPEEAPQPPGGALGASWESVVRFMYDKLCGGNAGLRAHFLADFVIRRLQGRVWSRPLALIFGPRAAQLGFDGEGPPSLSPEQKLLWAVSQRKISEDMAKAVAAAMAHGSASPDASSSTSAIDASGAGGAANAAQPGALTAAAATSSVATDAVGPQLSDPFITPDLIQHLEYTAHDVAMELSTLLLGFTPAPPQLPAAGDAAAAAVAGLPSSPLPQPLGTTSAAAAAAGGAPPAAAKLYITGGARGCEGGEGFPANTGGRGPTGTSTDVAMSMPTEAVVAAATATAATDEDPDAAAAVADLDGEVRDVIKQLHVLVLSALRLGLLVKAAPERLEMQIAAPDDTYTDLLEARAAAAAAAACTSEDGDDDAGVRSVPAEAVQMLYSYVDADGGTDGAGGDGGGGSSGSGGTAANAAEVAGRSTSNNNINDVTAAVV</sequence>
<feature type="compositionally biased region" description="Gly residues" evidence="1">
    <location>
        <begin position="393"/>
        <end position="408"/>
    </location>
</feature>
<evidence type="ECO:0000313" key="2">
    <source>
        <dbReference type="EMBL" id="GFR45164.1"/>
    </source>
</evidence>
<dbReference type="Proteomes" id="UP001054857">
    <property type="component" value="Unassembled WGS sequence"/>
</dbReference>
<evidence type="ECO:0000256" key="1">
    <source>
        <dbReference type="SAM" id="MobiDB-lite"/>
    </source>
</evidence>
<feature type="non-terminal residue" evidence="2">
    <location>
        <position position="434"/>
    </location>
</feature>
<dbReference type="EMBL" id="BMAR01000009">
    <property type="protein sequence ID" value="GFR45164.1"/>
    <property type="molecule type" value="Genomic_DNA"/>
</dbReference>